<keyword evidence="3" id="KW-0378">Hydrolase</keyword>
<keyword evidence="2" id="KW-1185">Reference proteome</keyword>
<dbReference type="Pfam" id="PF03690">
    <property type="entry name" value="MYG1_exonuc"/>
    <property type="match status" value="1"/>
</dbReference>
<dbReference type="InterPro" id="IPR003226">
    <property type="entry name" value="MYG1_exonuclease"/>
</dbReference>
<name>A0A6I9Q533_9TELE</name>
<evidence type="ECO:0000313" key="3">
    <source>
        <dbReference type="RefSeq" id="XP_010795006.1"/>
    </source>
</evidence>
<dbReference type="KEGG" id="ncc:104967291"/>
<comment type="similarity">
    <text evidence="1">Belongs to the MYG1 family.</text>
</comment>
<protein>
    <submittedName>
        <fullName evidence="3">MYG1 exonuclease</fullName>
    </submittedName>
</protein>
<proteinExistence type="inferred from homology"/>
<dbReference type="OrthoDB" id="10265310at2759"/>
<dbReference type="GO" id="GO:0005737">
    <property type="term" value="C:cytoplasm"/>
    <property type="evidence" value="ECO:0007669"/>
    <property type="project" value="TreeGrafter"/>
</dbReference>
<sequence length="241" mass="27546">MAPKPALRWVSTEVLGTYISGQHLQWVHIVSLSIFRTFADSFHSLRPEKPWVTKLSSAGLVYLHFGRQLLTHLTQLKEGDRQLDVLFDKLYENFVEEVDAIDNGISQYDGEALYAVSTTLSARVGHLNPHWNSKSQDTEEGFRKAMKMVGEEFLDRLEFYQSSWLPARAVVEEAVKARHQVDPSGEVVLFSQGGCPWKEHLFSLEKDLKVESPIKFVLFSDQNGQWRVQCVPAGLHTFQNR</sequence>
<gene>
    <name evidence="3" type="primary">myg1</name>
</gene>
<dbReference type="AlphaFoldDB" id="A0A6I9Q533"/>
<evidence type="ECO:0000313" key="2">
    <source>
        <dbReference type="Proteomes" id="UP000504611"/>
    </source>
</evidence>
<organism evidence="2 3">
    <name type="scientific">Notothenia coriiceps</name>
    <name type="common">black rockcod</name>
    <dbReference type="NCBI Taxonomy" id="8208"/>
    <lineage>
        <taxon>Eukaryota</taxon>
        <taxon>Metazoa</taxon>
        <taxon>Chordata</taxon>
        <taxon>Craniata</taxon>
        <taxon>Vertebrata</taxon>
        <taxon>Euteleostomi</taxon>
        <taxon>Actinopterygii</taxon>
        <taxon>Neopterygii</taxon>
        <taxon>Teleostei</taxon>
        <taxon>Neoteleostei</taxon>
        <taxon>Acanthomorphata</taxon>
        <taxon>Eupercaria</taxon>
        <taxon>Perciformes</taxon>
        <taxon>Notothenioidei</taxon>
        <taxon>Nototheniidae</taxon>
        <taxon>Notothenia</taxon>
    </lineage>
</organism>
<reference evidence="3" key="1">
    <citation type="submission" date="2025-08" db="UniProtKB">
        <authorList>
            <consortium name="RefSeq"/>
        </authorList>
    </citation>
    <scope>IDENTIFICATION</scope>
    <source>
        <tissue evidence="3">Muscle</tissue>
    </source>
</reference>
<evidence type="ECO:0000256" key="1">
    <source>
        <dbReference type="ARBA" id="ARBA00010105"/>
    </source>
</evidence>
<accession>A0A6I9Q533</accession>
<dbReference type="RefSeq" id="XP_010795006.1">
    <property type="nucleotide sequence ID" value="XM_010796704.1"/>
</dbReference>
<dbReference type="Proteomes" id="UP000504611">
    <property type="component" value="Unplaced"/>
</dbReference>
<dbReference type="PANTHER" id="PTHR11215">
    <property type="entry name" value="METAL DEPENDENT HYDROLASE - RELATED"/>
    <property type="match status" value="1"/>
</dbReference>
<dbReference type="CTD" id="60314"/>
<keyword evidence="3" id="KW-0540">Nuclease</keyword>
<dbReference type="PANTHER" id="PTHR11215:SF1">
    <property type="entry name" value="MYG1 EXONUCLEASE"/>
    <property type="match status" value="1"/>
</dbReference>
<keyword evidence="3" id="KW-0269">Exonuclease</keyword>
<dbReference type="GO" id="GO:0005634">
    <property type="term" value="C:nucleus"/>
    <property type="evidence" value="ECO:0007669"/>
    <property type="project" value="TreeGrafter"/>
</dbReference>